<feature type="compositionally biased region" description="Acidic residues" evidence="1">
    <location>
        <begin position="183"/>
        <end position="197"/>
    </location>
</feature>
<evidence type="ECO:0000256" key="1">
    <source>
        <dbReference type="SAM" id="MobiDB-lite"/>
    </source>
</evidence>
<proteinExistence type="predicted"/>
<dbReference type="EMBL" id="CAUJNA010002902">
    <property type="protein sequence ID" value="CAJ1394644.1"/>
    <property type="molecule type" value="Genomic_DNA"/>
</dbReference>
<feature type="region of interest" description="Disordered" evidence="1">
    <location>
        <begin position="153"/>
        <end position="353"/>
    </location>
</feature>
<gene>
    <name evidence="2" type="ORF">EVOR1521_LOCUS19255</name>
</gene>
<comment type="caution">
    <text evidence="2">The sequence shown here is derived from an EMBL/GenBank/DDBJ whole genome shotgun (WGS) entry which is preliminary data.</text>
</comment>
<keyword evidence="3" id="KW-1185">Reference proteome</keyword>
<evidence type="ECO:0000313" key="3">
    <source>
        <dbReference type="Proteomes" id="UP001178507"/>
    </source>
</evidence>
<evidence type="ECO:0000313" key="2">
    <source>
        <dbReference type="EMBL" id="CAJ1394644.1"/>
    </source>
</evidence>
<sequence length="353" mass="38927">MSRRRRAAGDGPAVTLPTLVDGSSCSELNFTAAFENLESYLCFAVHGDRSEELGCAIGRVLSRYEKDSDGAYLQLAYEGCDDEYYRWYIQNEGKQGGLPKDCLHHLCRRHVSRCGRAHRQPHVVHIQKWCPVTRQEAHDILRGWGLPGLRAEPAQSTHALQTTPKSRAQKPAAMQSLPAPKAEDEELEVDWGDEEELPPLKRSRKQAAKARDGRGAADTAGAGEPGLSGKKVEDRLELLRAQLQGKQAETKTGKSTGAVLAARAVEASQKPRKKKKAGEDVLRQLKQALGPGGGRGSRDKEDSDDETEDVEDDGQEDESSLTGWPSRRRKLRKLAEEKPGKLLLTTLKSLHAR</sequence>
<protein>
    <submittedName>
        <fullName evidence="2">Uncharacterized protein</fullName>
    </submittedName>
</protein>
<dbReference type="AlphaFoldDB" id="A0AA36IXI9"/>
<feature type="compositionally biased region" description="Acidic residues" evidence="1">
    <location>
        <begin position="302"/>
        <end position="319"/>
    </location>
</feature>
<accession>A0AA36IXI9</accession>
<name>A0AA36IXI9_9DINO</name>
<reference evidence="2" key="1">
    <citation type="submission" date="2023-08" db="EMBL/GenBank/DDBJ databases">
        <authorList>
            <person name="Chen Y."/>
            <person name="Shah S."/>
            <person name="Dougan E. K."/>
            <person name="Thang M."/>
            <person name="Chan C."/>
        </authorList>
    </citation>
    <scope>NUCLEOTIDE SEQUENCE</scope>
</reference>
<feature type="compositionally biased region" description="Polar residues" evidence="1">
    <location>
        <begin position="154"/>
        <end position="166"/>
    </location>
</feature>
<organism evidence="2 3">
    <name type="scientific">Effrenium voratum</name>
    <dbReference type="NCBI Taxonomy" id="2562239"/>
    <lineage>
        <taxon>Eukaryota</taxon>
        <taxon>Sar</taxon>
        <taxon>Alveolata</taxon>
        <taxon>Dinophyceae</taxon>
        <taxon>Suessiales</taxon>
        <taxon>Symbiodiniaceae</taxon>
        <taxon>Effrenium</taxon>
    </lineage>
</organism>
<dbReference type="Proteomes" id="UP001178507">
    <property type="component" value="Unassembled WGS sequence"/>
</dbReference>